<dbReference type="EMBL" id="LN679101">
    <property type="protein sequence ID" value="CEL55839.1"/>
    <property type="molecule type" value="Genomic_DNA"/>
</dbReference>
<proteinExistence type="predicted"/>
<sequence>MSFINKIWIKYRHSNSDAIEGEGAWCWWSGDVSTGVMSRDGCAGGLVPLTCTLPGFYRRSFAGAGRPPSPALQAHYFTALLAALGLNRPCRAALLARVLFRNSP</sequence>
<protein>
    <submittedName>
        <fullName evidence="1">Uncharacterized protein</fullName>
    </submittedName>
</protein>
<evidence type="ECO:0000313" key="1">
    <source>
        <dbReference type="EMBL" id="CEL55839.1"/>
    </source>
</evidence>
<reference evidence="1 2" key="1">
    <citation type="submission" date="2014-11" db="EMBL/GenBank/DDBJ databases">
        <authorList>
            <person name="Wibberg Daniel"/>
        </authorList>
    </citation>
    <scope>NUCLEOTIDE SEQUENCE [LARGE SCALE GENOMIC DNA]</scope>
    <source>
        <strain evidence="1">Rhizoctonia solani AG1-IB 7/3/14</strain>
    </source>
</reference>
<gene>
    <name evidence="1" type="ORF">RSOLAG1IB_01851</name>
</gene>
<accession>A0A0B7FFZ1</accession>
<dbReference type="Proteomes" id="UP000059188">
    <property type="component" value="Unassembled WGS sequence"/>
</dbReference>
<dbReference type="AlphaFoldDB" id="A0A0B7FFZ1"/>
<keyword evidence="2" id="KW-1185">Reference proteome</keyword>
<name>A0A0B7FFZ1_THACB</name>
<evidence type="ECO:0000313" key="2">
    <source>
        <dbReference type="Proteomes" id="UP000059188"/>
    </source>
</evidence>
<organism evidence="1 2">
    <name type="scientific">Thanatephorus cucumeris (strain AG1-IB / isolate 7/3/14)</name>
    <name type="common">Lettuce bottom rot fungus</name>
    <name type="synonym">Rhizoctonia solani</name>
    <dbReference type="NCBI Taxonomy" id="1108050"/>
    <lineage>
        <taxon>Eukaryota</taxon>
        <taxon>Fungi</taxon>
        <taxon>Dikarya</taxon>
        <taxon>Basidiomycota</taxon>
        <taxon>Agaricomycotina</taxon>
        <taxon>Agaricomycetes</taxon>
        <taxon>Cantharellales</taxon>
        <taxon>Ceratobasidiaceae</taxon>
        <taxon>Rhizoctonia</taxon>
        <taxon>Rhizoctonia solani AG-1</taxon>
    </lineage>
</organism>